<dbReference type="Proteomes" id="UP001204798">
    <property type="component" value="Unassembled WGS sequence"/>
</dbReference>
<accession>A0ABT2EPL9</accession>
<proteinExistence type="predicted"/>
<organism evidence="2 3">
    <name type="scientific">Candidatus Fervidibacter sacchari</name>
    <dbReference type="NCBI Taxonomy" id="1448929"/>
    <lineage>
        <taxon>Bacteria</taxon>
        <taxon>Candidatus Fervidibacterota</taxon>
        <taxon>Candidatus Fervidibacter</taxon>
    </lineage>
</organism>
<protein>
    <submittedName>
        <fullName evidence="2">Uncharacterized protein</fullName>
    </submittedName>
</protein>
<keyword evidence="3" id="KW-1185">Reference proteome</keyword>
<evidence type="ECO:0000313" key="2">
    <source>
        <dbReference type="EMBL" id="MCS3919800.1"/>
    </source>
</evidence>
<gene>
    <name evidence="2" type="ORF">M2350_002217</name>
</gene>
<feature type="coiled-coil region" evidence="1">
    <location>
        <begin position="130"/>
        <end position="157"/>
    </location>
</feature>
<dbReference type="RefSeq" id="WP_259096645.1">
    <property type="nucleotide sequence ID" value="NZ_CP130454.1"/>
</dbReference>
<dbReference type="EMBL" id="JANUCP010000004">
    <property type="protein sequence ID" value="MCS3919800.1"/>
    <property type="molecule type" value="Genomic_DNA"/>
</dbReference>
<comment type="caution">
    <text evidence="2">The sequence shown here is derived from an EMBL/GenBank/DDBJ whole genome shotgun (WGS) entry which is preliminary data.</text>
</comment>
<name>A0ABT2EPL9_9BACT</name>
<sequence>MAMSTLSSENSSLWQRLLDTLTLEHIFSPEELAEMTPLERRLLKIYLREGDLGLLAATGNKFMREHRKHRNEVLSIIRSQRFAAWTQKIDAFLKATVFETLRLHYFQALNRLAEKLLRGDQLRKSEVAVIQLLRDILEDYEEQLQGLRQHEEMQQLLREL</sequence>
<evidence type="ECO:0000256" key="1">
    <source>
        <dbReference type="SAM" id="Coils"/>
    </source>
</evidence>
<keyword evidence="1" id="KW-0175">Coiled coil</keyword>
<reference evidence="2 3" key="1">
    <citation type="submission" date="2022-08" db="EMBL/GenBank/DDBJ databases">
        <title>Bacterial and archaeal communities from various locations to study Microbial Dark Matter (Phase II).</title>
        <authorList>
            <person name="Stepanauskas R."/>
        </authorList>
    </citation>
    <scope>NUCLEOTIDE SEQUENCE [LARGE SCALE GENOMIC DNA]</scope>
    <source>
        <strain evidence="2 3">PD1</strain>
    </source>
</reference>
<evidence type="ECO:0000313" key="3">
    <source>
        <dbReference type="Proteomes" id="UP001204798"/>
    </source>
</evidence>